<protein>
    <recommendedName>
        <fullName evidence="6">Transmembrane protein</fullName>
    </recommendedName>
</protein>
<evidence type="ECO:0000256" key="2">
    <source>
        <dbReference type="SAM" id="SignalP"/>
    </source>
</evidence>
<keyword evidence="1" id="KW-0812">Transmembrane</keyword>
<keyword evidence="5" id="KW-1185">Reference proteome</keyword>
<feature type="signal peptide" evidence="2">
    <location>
        <begin position="1"/>
        <end position="20"/>
    </location>
</feature>
<reference evidence="3" key="1">
    <citation type="submission" date="2013-07" db="EMBL/GenBank/DDBJ databases">
        <title>The Genome Sequence of Cryptococcus bestiolae CBS10118.</title>
        <authorList>
            <consortium name="The Broad Institute Genome Sequencing Platform"/>
            <person name="Cuomo C."/>
            <person name="Litvintseva A."/>
            <person name="Chen Y."/>
            <person name="Heitman J."/>
            <person name="Sun S."/>
            <person name="Springer D."/>
            <person name="Dromer F."/>
            <person name="Young S.K."/>
            <person name="Zeng Q."/>
            <person name="Gargeya S."/>
            <person name="Fitzgerald M."/>
            <person name="Abouelleil A."/>
            <person name="Alvarado L."/>
            <person name="Berlin A.M."/>
            <person name="Chapman S.B."/>
            <person name="Dewar J."/>
            <person name="Goldberg J."/>
            <person name="Griggs A."/>
            <person name="Gujja S."/>
            <person name="Hansen M."/>
            <person name="Howarth C."/>
            <person name="Imamovic A."/>
            <person name="Larimer J."/>
            <person name="McCowan C."/>
            <person name="Murphy C."/>
            <person name="Pearson M."/>
            <person name="Priest M."/>
            <person name="Roberts A."/>
            <person name="Saif S."/>
            <person name="Shea T."/>
            <person name="Sykes S."/>
            <person name="Wortman J."/>
            <person name="Nusbaum C."/>
            <person name="Birren B."/>
        </authorList>
    </citation>
    <scope>NUCLEOTIDE SEQUENCE [LARGE SCALE GENOMIC DNA]</scope>
    <source>
        <strain evidence="3">CBS 10118</strain>
    </source>
</reference>
<dbReference type="Proteomes" id="UP000092730">
    <property type="component" value="Chromosome 5"/>
</dbReference>
<evidence type="ECO:0008006" key="6">
    <source>
        <dbReference type="Google" id="ProtNLM"/>
    </source>
</evidence>
<dbReference type="VEuPathDB" id="FungiDB:I302_05870"/>
<dbReference type="AlphaFoldDB" id="A0A1B9G069"/>
<evidence type="ECO:0000256" key="1">
    <source>
        <dbReference type="SAM" id="Phobius"/>
    </source>
</evidence>
<feature type="transmembrane region" description="Helical" evidence="1">
    <location>
        <begin position="55"/>
        <end position="81"/>
    </location>
</feature>
<sequence>MTFIPLSLSTLLTLFLPVIGSSPIAISTTHQSIPTPQSVEERLPSFATRAEGGGGGIGIGAIAGIIIAVLAVLLLILFFIIHSRRRSSLPMVAQSYPSPPGYTAPPTKIYYPSQKHYPTLPKYTGPNTSAAYVPSSGGIRLPSAIHPSSRGYYGQRGEVERGVRFGGVGVRGYH</sequence>
<feature type="chain" id="PRO_5042334743" description="Transmembrane protein" evidence="2">
    <location>
        <begin position="21"/>
        <end position="174"/>
    </location>
</feature>
<dbReference type="GeneID" id="30210269"/>
<dbReference type="KEGG" id="kbi:30210269"/>
<name>A0A1B9G069_9TREE</name>
<proteinExistence type="predicted"/>
<keyword evidence="1" id="KW-0472">Membrane</keyword>
<gene>
    <name evidence="3" type="ORF">I302_05870</name>
    <name evidence="4" type="ORF">I302_106864</name>
</gene>
<reference evidence="4" key="4">
    <citation type="submission" date="2024-02" db="EMBL/GenBank/DDBJ databases">
        <title>Comparative genomics of Cryptococcus and Kwoniella reveals pathogenesis evolution and contrasting modes of karyotype evolution via chromosome fusion or intercentromeric recombination.</title>
        <authorList>
            <person name="Coelho M.A."/>
            <person name="David-Palma M."/>
            <person name="Shea T."/>
            <person name="Bowers K."/>
            <person name="McGinley-Smith S."/>
            <person name="Mohammad A.W."/>
            <person name="Gnirke A."/>
            <person name="Yurkov A.M."/>
            <person name="Nowrousian M."/>
            <person name="Sun S."/>
            <person name="Cuomo C.A."/>
            <person name="Heitman J."/>
        </authorList>
    </citation>
    <scope>NUCLEOTIDE SEQUENCE</scope>
    <source>
        <strain evidence="4">CBS 10118</strain>
    </source>
</reference>
<dbReference type="OrthoDB" id="10553406at2759"/>
<keyword evidence="1" id="KW-1133">Transmembrane helix</keyword>
<evidence type="ECO:0000313" key="4">
    <source>
        <dbReference type="EMBL" id="WVW84829.1"/>
    </source>
</evidence>
<keyword evidence="2" id="KW-0732">Signal</keyword>
<dbReference type="EMBL" id="CP144545">
    <property type="protein sequence ID" value="WVW84829.1"/>
    <property type="molecule type" value="Genomic_DNA"/>
</dbReference>
<organism evidence="3">
    <name type="scientific">Kwoniella bestiolae CBS 10118</name>
    <dbReference type="NCBI Taxonomy" id="1296100"/>
    <lineage>
        <taxon>Eukaryota</taxon>
        <taxon>Fungi</taxon>
        <taxon>Dikarya</taxon>
        <taxon>Basidiomycota</taxon>
        <taxon>Agaricomycotina</taxon>
        <taxon>Tremellomycetes</taxon>
        <taxon>Tremellales</taxon>
        <taxon>Cryptococcaceae</taxon>
        <taxon>Kwoniella</taxon>
    </lineage>
</organism>
<reference evidence="3" key="3">
    <citation type="submission" date="2014-01" db="EMBL/GenBank/DDBJ databases">
        <title>Evolution of pathogenesis and genome organization in the Tremellales.</title>
        <authorList>
            <person name="Cuomo C."/>
            <person name="Litvintseva A."/>
            <person name="Heitman J."/>
            <person name="Chen Y."/>
            <person name="Sun S."/>
            <person name="Springer D."/>
            <person name="Dromer F."/>
            <person name="Young S."/>
            <person name="Zeng Q."/>
            <person name="Chapman S."/>
            <person name="Gujja S."/>
            <person name="Saif S."/>
            <person name="Birren B."/>
        </authorList>
    </citation>
    <scope>NUCLEOTIDE SEQUENCE</scope>
    <source>
        <strain evidence="3">CBS 10118</strain>
    </source>
</reference>
<dbReference type="RefSeq" id="XP_019045480.1">
    <property type="nucleotide sequence ID" value="XM_019192483.1"/>
</dbReference>
<accession>A0A1B9G069</accession>
<reference evidence="4" key="2">
    <citation type="submission" date="2013-07" db="EMBL/GenBank/DDBJ databases">
        <authorList>
            <consortium name="The Broad Institute Genome Sequencing Platform"/>
            <person name="Cuomo C."/>
            <person name="Litvintseva A."/>
            <person name="Chen Y."/>
            <person name="Heitman J."/>
            <person name="Sun S."/>
            <person name="Springer D."/>
            <person name="Dromer F."/>
            <person name="Young S.K."/>
            <person name="Zeng Q."/>
            <person name="Gargeya S."/>
            <person name="Fitzgerald M."/>
            <person name="Abouelleil A."/>
            <person name="Alvarado L."/>
            <person name="Berlin A.M."/>
            <person name="Chapman S.B."/>
            <person name="Dewar J."/>
            <person name="Goldberg J."/>
            <person name="Griggs A."/>
            <person name="Gujja S."/>
            <person name="Hansen M."/>
            <person name="Howarth C."/>
            <person name="Imamovic A."/>
            <person name="Larimer J."/>
            <person name="McCowan C."/>
            <person name="Murphy C."/>
            <person name="Pearson M."/>
            <person name="Priest M."/>
            <person name="Roberts A."/>
            <person name="Saif S."/>
            <person name="Shea T."/>
            <person name="Sykes S."/>
            <person name="Wortman J."/>
            <person name="Nusbaum C."/>
            <person name="Birren B."/>
        </authorList>
    </citation>
    <scope>NUCLEOTIDE SEQUENCE</scope>
    <source>
        <strain evidence="4">CBS 10118</strain>
    </source>
</reference>
<evidence type="ECO:0000313" key="3">
    <source>
        <dbReference type="EMBL" id="OCF24410.1"/>
    </source>
</evidence>
<evidence type="ECO:0000313" key="5">
    <source>
        <dbReference type="Proteomes" id="UP000092730"/>
    </source>
</evidence>
<dbReference type="EMBL" id="KI894022">
    <property type="protein sequence ID" value="OCF24410.1"/>
    <property type="molecule type" value="Genomic_DNA"/>
</dbReference>